<evidence type="ECO:0000256" key="7">
    <source>
        <dbReference type="ARBA" id="ARBA00023004"/>
    </source>
</evidence>
<feature type="modified residue" description="N6-carboxylysine" evidence="15">
    <location>
        <position position="124"/>
    </location>
</feature>
<dbReference type="InterPro" id="IPR037237">
    <property type="entry name" value="IlvD/EDD_N"/>
</dbReference>
<keyword evidence="3 15" id="KW-0028">Amino-acid biosynthesis</keyword>
<dbReference type="UniPathway" id="UPA00049">
    <property type="reaction ID" value="UER00061"/>
</dbReference>
<evidence type="ECO:0000256" key="9">
    <source>
        <dbReference type="ARBA" id="ARBA00023239"/>
    </source>
</evidence>
<keyword evidence="10 15" id="KW-0100">Branched-chain amino acid biosynthesis</keyword>
<dbReference type="PANTHER" id="PTHR43661:SF3">
    <property type="entry name" value="D-XYLONATE DEHYDRATASE YAGF-RELATED"/>
    <property type="match status" value="1"/>
</dbReference>
<keyword evidence="8 15" id="KW-0411">Iron-sulfur</keyword>
<keyword evidence="6 15" id="KW-0460">Magnesium</keyword>
<keyword evidence="9 15" id="KW-0456">Lyase</keyword>
<dbReference type="Gene3D" id="3.50.30.80">
    <property type="entry name" value="IlvD/EDD C-terminal domain-like"/>
    <property type="match status" value="1"/>
</dbReference>
<dbReference type="GO" id="GO:0000287">
    <property type="term" value="F:magnesium ion binding"/>
    <property type="evidence" value="ECO:0007669"/>
    <property type="project" value="UniProtKB-UniRule"/>
</dbReference>
<dbReference type="InterPro" id="IPR000581">
    <property type="entry name" value="ILV_EDD_N"/>
</dbReference>
<evidence type="ECO:0000256" key="3">
    <source>
        <dbReference type="ARBA" id="ARBA00022605"/>
    </source>
</evidence>
<comment type="catalytic activity">
    <reaction evidence="11">
        <text>(2R)-2,3-dihydroxy-3-methylbutanoate = 3-methyl-2-oxobutanoate + H2O</text>
        <dbReference type="Rhea" id="RHEA:24809"/>
        <dbReference type="ChEBI" id="CHEBI:11851"/>
        <dbReference type="ChEBI" id="CHEBI:15377"/>
        <dbReference type="ChEBI" id="CHEBI:49072"/>
        <dbReference type="EC" id="4.2.1.9"/>
    </reaction>
    <physiologicalReaction direction="left-to-right" evidence="11">
        <dbReference type="Rhea" id="RHEA:24810"/>
    </physiologicalReaction>
</comment>
<feature type="active site" description="Proton acceptor" evidence="15">
    <location>
        <position position="515"/>
    </location>
</feature>
<comment type="subunit">
    <text evidence="15">Homodimer.</text>
</comment>
<comment type="catalytic activity">
    <reaction evidence="15">
        <text>(2R,3R)-2,3-dihydroxy-3-methylpentanoate = (S)-3-methyl-2-oxopentanoate + H2O</text>
        <dbReference type="Rhea" id="RHEA:27694"/>
        <dbReference type="ChEBI" id="CHEBI:15377"/>
        <dbReference type="ChEBI" id="CHEBI:35146"/>
        <dbReference type="ChEBI" id="CHEBI:49258"/>
        <dbReference type="EC" id="4.2.1.9"/>
    </reaction>
</comment>
<evidence type="ECO:0000256" key="4">
    <source>
        <dbReference type="ARBA" id="ARBA00022714"/>
    </source>
</evidence>
<comment type="cofactor">
    <cofactor evidence="15">
        <name>[2Fe-2S] cluster</name>
        <dbReference type="ChEBI" id="CHEBI:190135"/>
    </cofactor>
    <text evidence="15">Binds 1 [2Fe-2S] cluster per subunit. This cluster acts as a Lewis acid cofactor.</text>
</comment>
<protein>
    <recommendedName>
        <fullName evidence="14 15">Dihydroxy-acid dehydratase</fullName>
        <shortName evidence="15">DAD</shortName>
        <ecNumber evidence="14 15">4.2.1.9</ecNumber>
    </recommendedName>
</protein>
<keyword evidence="4 15" id="KW-0001">2Fe-2S</keyword>
<dbReference type="InterPro" id="IPR020558">
    <property type="entry name" value="DiOHA_6PGluconate_deHydtase_CS"/>
</dbReference>
<dbReference type="InterPro" id="IPR004404">
    <property type="entry name" value="DihydroxyA_deHydtase"/>
</dbReference>
<dbReference type="GO" id="GO:0005829">
    <property type="term" value="C:cytosol"/>
    <property type="evidence" value="ECO:0007669"/>
    <property type="project" value="TreeGrafter"/>
</dbReference>
<dbReference type="GO" id="GO:0009099">
    <property type="term" value="P:L-valine biosynthetic process"/>
    <property type="evidence" value="ECO:0007669"/>
    <property type="project" value="UniProtKB-UniRule"/>
</dbReference>
<dbReference type="EMBL" id="CP060711">
    <property type="protein sequence ID" value="QNN47757.1"/>
    <property type="molecule type" value="Genomic_DNA"/>
</dbReference>
<evidence type="ECO:0000256" key="15">
    <source>
        <dbReference type="HAMAP-Rule" id="MF_00012"/>
    </source>
</evidence>
<evidence type="ECO:0000313" key="18">
    <source>
        <dbReference type="EMBL" id="QNN47757.1"/>
    </source>
</evidence>
<dbReference type="SUPFAM" id="SSF143975">
    <property type="entry name" value="IlvD/EDD N-terminal domain-like"/>
    <property type="match status" value="1"/>
</dbReference>
<sequence>MPDYRSKTSTAGRNMAGARALWRATGMRDDDFHKPIVAVANSFTQFVPGHVHLKDLGQLVAREIELAGGVAKEFDTIAVDDGIAMGHDGMLYSLPSREVIADSVEYMVNAHCADALVCISNCDKITPGMLMAALRLNIPTVFVSGGPMEAGKTRLAEHKLDLVDAMVIAADASASDATVAEYERSACPTCGSCSGMFTANSMNCLTEALGLSLPGNGTVLATHADREALFKRAGRLVVELCHRWYGAEDARALPRGIATVEAFENAMALDIAMGGSTNTILHLLAAAQEAEVAFDLRDIDRLSRRIPQLCKVAPNSPKYHMEDVHRAGGIMAILGELARGGLLRAGVPTVHADTLGEAIAQWDIATVDDESVHTFYKAGPAGIPTQTAFSQATRWPTLDADRAEGCIRDVPHAYSQEGGLAVLYGNIARDGCVVKTAGVDESIHVFEGSARVYESQDAAVAGILGDEVRAGDVVVIRYEGPKGGPGMQEMLYPTSYLKSKGLGKACALLTDGRFSGGTSGLSIGHVSPEAAAGGAIGLIRDGDRIRIDIPARRIDLLVSDDALAARRIEQDASGWKPAQPRARKVSLALKAYALLATSADKGAVRNRELLDGA</sequence>
<comment type="similarity">
    <text evidence="2 15">Belongs to the IlvD/Edd family.</text>
</comment>
<evidence type="ECO:0000313" key="19">
    <source>
        <dbReference type="Proteomes" id="UP000515977"/>
    </source>
</evidence>
<organism evidence="18 19">
    <name type="scientific">Thermomonas brevis</name>
    <dbReference type="NCBI Taxonomy" id="215691"/>
    <lineage>
        <taxon>Bacteria</taxon>
        <taxon>Pseudomonadati</taxon>
        <taxon>Pseudomonadota</taxon>
        <taxon>Gammaproteobacteria</taxon>
        <taxon>Lysobacterales</taxon>
        <taxon>Lysobacteraceae</taxon>
        <taxon>Thermomonas</taxon>
    </lineage>
</organism>
<dbReference type="Proteomes" id="UP000515977">
    <property type="component" value="Chromosome"/>
</dbReference>
<dbReference type="NCBIfam" id="TIGR00110">
    <property type="entry name" value="ilvD"/>
    <property type="match status" value="1"/>
</dbReference>
<comment type="pathway">
    <text evidence="13 15">Amino-acid biosynthesis; L-isoleucine biosynthesis; L-isoleucine from 2-oxobutanoate: step 3/4.</text>
</comment>
<evidence type="ECO:0000259" key="16">
    <source>
        <dbReference type="Pfam" id="PF00920"/>
    </source>
</evidence>
<evidence type="ECO:0000259" key="17">
    <source>
        <dbReference type="Pfam" id="PF24877"/>
    </source>
</evidence>
<comment type="function">
    <text evidence="15">Functions in the biosynthesis of branched-chain amino acids. Catalyzes the dehydration of (2R,3R)-2,3-dihydroxy-3-methylpentanoate (2,3-dihydroxy-3-methylvalerate) into 2-oxo-3-methylpentanoate (2-oxo-3-methylvalerate) and of (2R)-2,3-dihydroxy-3-methylbutanoate (2,3-dihydroxyisovalerate) into 2-oxo-3-methylbutanoate (2-oxoisovalerate), the penultimate precursor to L-isoleucine and L-valine, respectively.</text>
</comment>
<feature type="domain" description="Dihydroxy-acid/6-phosphogluconate dehydratase N-terminal" evidence="16">
    <location>
        <begin position="34"/>
        <end position="357"/>
    </location>
</feature>
<dbReference type="EC" id="4.2.1.9" evidence="14 15"/>
<dbReference type="InterPro" id="IPR042096">
    <property type="entry name" value="Dihydro-acid_dehy_C"/>
</dbReference>
<accession>A0A7G9QWN2</accession>
<dbReference type="AlphaFoldDB" id="A0A7G9QWN2"/>
<comment type="cofactor">
    <cofactor evidence="1 15">
        <name>Mg(2+)</name>
        <dbReference type="ChEBI" id="CHEBI:18420"/>
    </cofactor>
</comment>
<feature type="binding site" evidence="15">
    <location>
        <position position="81"/>
    </location>
    <ligand>
        <name>Mg(2+)</name>
        <dbReference type="ChEBI" id="CHEBI:18420"/>
    </ligand>
</feature>
<comment type="caution">
    <text evidence="15">Lacks conserved residue(s) required for the propagation of feature annotation.</text>
</comment>
<evidence type="ECO:0000256" key="13">
    <source>
        <dbReference type="ARBA" id="ARBA00029437"/>
    </source>
</evidence>
<proteinExistence type="inferred from homology"/>
<reference evidence="18 19" key="1">
    <citation type="submission" date="2020-08" db="EMBL/GenBank/DDBJ databases">
        <title>Genome sequence of Thermomonas brevis KACC 16975T.</title>
        <authorList>
            <person name="Hyun D.-W."/>
            <person name="Bae J.-W."/>
        </authorList>
    </citation>
    <scope>NUCLEOTIDE SEQUENCE [LARGE SCALE GENOMIC DNA]</scope>
    <source>
        <strain evidence="18 19">KACC 16975</strain>
    </source>
</reference>
<dbReference type="GO" id="GO:0004160">
    <property type="term" value="F:dihydroxy-acid dehydratase activity"/>
    <property type="evidence" value="ECO:0007669"/>
    <property type="project" value="UniProtKB-UniRule"/>
</dbReference>
<evidence type="ECO:0000256" key="10">
    <source>
        <dbReference type="ARBA" id="ARBA00023304"/>
    </source>
</evidence>
<feature type="binding site" evidence="15">
    <location>
        <position position="489"/>
    </location>
    <ligand>
        <name>Mg(2+)</name>
        <dbReference type="ChEBI" id="CHEBI:18420"/>
    </ligand>
</feature>
<name>A0A7G9QWN2_9GAMM</name>
<evidence type="ECO:0000256" key="5">
    <source>
        <dbReference type="ARBA" id="ARBA00022723"/>
    </source>
</evidence>
<dbReference type="PROSITE" id="PS00887">
    <property type="entry name" value="ILVD_EDD_2"/>
    <property type="match status" value="1"/>
</dbReference>
<feature type="binding site" description="via carbamate group" evidence="15">
    <location>
        <position position="124"/>
    </location>
    <ligand>
        <name>Mg(2+)</name>
        <dbReference type="ChEBI" id="CHEBI:18420"/>
    </ligand>
</feature>
<evidence type="ECO:0000256" key="6">
    <source>
        <dbReference type="ARBA" id="ARBA00022842"/>
    </source>
</evidence>
<evidence type="ECO:0000256" key="11">
    <source>
        <dbReference type="ARBA" id="ARBA00029304"/>
    </source>
</evidence>
<dbReference type="RefSeq" id="WP_187571501.1">
    <property type="nucleotide sequence ID" value="NZ_CP060711.1"/>
</dbReference>
<dbReference type="GO" id="GO:0051537">
    <property type="term" value="F:2 iron, 2 sulfur cluster binding"/>
    <property type="evidence" value="ECO:0007669"/>
    <property type="project" value="UniProtKB-UniRule"/>
</dbReference>
<dbReference type="Pfam" id="PF24877">
    <property type="entry name" value="ILV_EDD_C"/>
    <property type="match status" value="1"/>
</dbReference>
<evidence type="ECO:0000256" key="2">
    <source>
        <dbReference type="ARBA" id="ARBA00006486"/>
    </source>
</evidence>
<evidence type="ECO:0000256" key="14">
    <source>
        <dbReference type="ARBA" id="ARBA00029490"/>
    </source>
</evidence>
<dbReference type="HAMAP" id="MF_00012">
    <property type="entry name" value="IlvD"/>
    <property type="match status" value="1"/>
</dbReference>
<feature type="binding site" evidence="15">
    <location>
        <position position="123"/>
    </location>
    <ligand>
        <name>Mg(2+)</name>
        <dbReference type="ChEBI" id="CHEBI:18420"/>
    </ligand>
</feature>
<dbReference type="PROSITE" id="PS00886">
    <property type="entry name" value="ILVD_EDD_1"/>
    <property type="match status" value="1"/>
</dbReference>
<feature type="domain" description="Dihydroxy-acid/6-phosphogluconate dehydratase C-terminal" evidence="17">
    <location>
        <begin position="406"/>
        <end position="603"/>
    </location>
</feature>
<keyword evidence="5 15" id="KW-0479">Metal-binding</keyword>
<comment type="pathway">
    <text evidence="12 15">Amino-acid biosynthesis; L-valine biosynthesis; L-valine from pyruvate: step 3/4.</text>
</comment>
<dbReference type="FunFam" id="3.50.30.80:FF:000001">
    <property type="entry name" value="Dihydroxy-acid dehydratase"/>
    <property type="match status" value="1"/>
</dbReference>
<evidence type="ECO:0000256" key="8">
    <source>
        <dbReference type="ARBA" id="ARBA00023014"/>
    </source>
</evidence>
<gene>
    <name evidence="15 18" type="primary">ilvD</name>
    <name evidence="18" type="ORF">H9L17_06405</name>
</gene>
<evidence type="ECO:0000256" key="1">
    <source>
        <dbReference type="ARBA" id="ARBA00001946"/>
    </source>
</evidence>
<evidence type="ECO:0000256" key="12">
    <source>
        <dbReference type="ARBA" id="ARBA00029436"/>
    </source>
</evidence>
<dbReference type="KEGG" id="tbv:H9L17_06405"/>
<dbReference type="GO" id="GO:0009097">
    <property type="term" value="P:isoleucine biosynthetic process"/>
    <property type="evidence" value="ECO:0007669"/>
    <property type="project" value="UniProtKB-UniRule"/>
</dbReference>
<dbReference type="SUPFAM" id="SSF52016">
    <property type="entry name" value="LeuD/IlvD-like"/>
    <property type="match status" value="1"/>
</dbReference>
<dbReference type="UniPathway" id="UPA00047">
    <property type="reaction ID" value="UER00057"/>
</dbReference>
<keyword evidence="19" id="KW-1185">Reference proteome</keyword>
<dbReference type="NCBIfam" id="NF009103">
    <property type="entry name" value="PRK12448.1"/>
    <property type="match status" value="1"/>
</dbReference>
<dbReference type="PANTHER" id="PTHR43661">
    <property type="entry name" value="D-XYLONATE DEHYDRATASE"/>
    <property type="match status" value="1"/>
</dbReference>
<keyword evidence="7 15" id="KW-0408">Iron</keyword>
<dbReference type="Pfam" id="PF00920">
    <property type="entry name" value="ILVD_EDD_N"/>
    <property type="match status" value="1"/>
</dbReference>
<dbReference type="InterPro" id="IPR056740">
    <property type="entry name" value="ILV_EDD_C"/>
</dbReference>